<keyword evidence="2" id="KW-1185">Reference proteome</keyword>
<gene>
    <name evidence="1" type="ORF">FPE01S_01_01060</name>
</gene>
<protein>
    <recommendedName>
        <fullName evidence="3">Transposase</fullName>
    </recommendedName>
</protein>
<dbReference type="InterPro" id="IPR002514">
    <property type="entry name" value="Transposase_8"/>
</dbReference>
<dbReference type="AlphaFoldDB" id="A0A0E9MU49"/>
<name>A0A0E9MU49_9BACT</name>
<dbReference type="SUPFAM" id="SSF46689">
    <property type="entry name" value="Homeodomain-like"/>
    <property type="match status" value="1"/>
</dbReference>
<dbReference type="Pfam" id="PF01527">
    <property type="entry name" value="HTH_Tnp_1"/>
    <property type="match status" value="1"/>
</dbReference>
<organism evidence="1 2">
    <name type="scientific">Flavihumibacter petaseus NBRC 106054</name>
    <dbReference type="NCBI Taxonomy" id="1220578"/>
    <lineage>
        <taxon>Bacteria</taxon>
        <taxon>Pseudomonadati</taxon>
        <taxon>Bacteroidota</taxon>
        <taxon>Chitinophagia</taxon>
        <taxon>Chitinophagales</taxon>
        <taxon>Chitinophagaceae</taxon>
        <taxon>Flavihumibacter</taxon>
    </lineage>
</organism>
<dbReference type="STRING" id="1220578.FPE01S_01_01060"/>
<dbReference type="Proteomes" id="UP000033121">
    <property type="component" value="Unassembled WGS sequence"/>
</dbReference>
<dbReference type="GO" id="GO:0006313">
    <property type="term" value="P:DNA transposition"/>
    <property type="evidence" value="ECO:0007669"/>
    <property type="project" value="InterPro"/>
</dbReference>
<evidence type="ECO:0000313" key="1">
    <source>
        <dbReference type="EMBL" id="GAO41094.1"/>
    </source>
</evidence>
<dbReference type="InterPro" id="IPR009057">
    <property type="entry name" value="Homeodomain-like_sf"/>
</dbReference>
<dbReference type="OrthoDB" id="679711at2"/>
<evidence type="ECO:0000313" key="2">
    <source>
        <dbReference type="Proteomes" id="UP000033121"/>
    </source>
</evidence>
<proteinExistence type="predicted"/>
<accession>A0A0E9MU49</accession>
<dbReference type="EMBL" id="BBWV01000001">
    <property type="protein sequence ID" value="GAO41094.1"/>
    <property type="molecule type" value="Genomic_DNA"/>
</dbReference>
<dbReference type="GO" id="GO:0004803">
    <property type="term" value="F:transposase activity"/>
    <property type="evidence" value="ECO:0007669"/>
    <property type="project" value="InterPro"/>
</dbReference>
<reference evidence="1 2" key="1">
    <citation type="submission" date="2015-04" db="EMBL/GenBank/DDBJ databases">
        <title>Whole genome shotgun sequence of Flavihumibacter petaseus NBRC 106054.</title>
        <authorList>
            <person name="Miyazawa S."/>
            <person name="Hosoyama A."/>
            <person name="Hashimoto M."/>
            <person name="Noguchi M."/>
            <person name="Tsuchikane K."/>
            <person name="Ohji S."/>
            <person name="Yamazoe A."/>
            <person name="Ichikawa N."/>
            <person name="Kimura A."/>
            <person name="Fujita N."/>
        </authorList>
    </citation>
    <scope>NUCLEOTIDE SEQUENCE [LARGE SCALE GENOMIC DNA]</scope>
    <source>
        <strain evidence="1 2">NBRC 106054</strain>
    </source>
</reference>
<evidence type="ECO:0008006" key="3">
    <source>
        <dbReference type="Google" id="ProtNLM"/>
    </source>
</evidence>
<dbReference type="GO" id="GO:0003677">
    <property type="term" value="F:DNA binding"/>
    <property type="evidence" value="ECO:0007669"/>
    <property type="project" value="InterPro"/>
</dbReference>
<dbReference type="RefSeq" id="WP_046367019.1">
    <property type="nucleotide sequence ID" value="NZ_BBWV01000001.1"/>
</dbReference>
<comment type="caution">
    <text evidence="1">The sequence shown here is derived from an EMBL/GenBank/DDBJ whole genome shotgun (WGS) entry which is preliminary data.</text>
</comment>
<sequence length="102" mass="12000">MPGRLRRKFTDDEKRAIIDGAAQKGVNAILREHGLSYSVYSRWKEKFQPEVMKEQHAQFRLQQQVRVLTAENERLKKIIANQALEIQIKTEKLVEQASRFHP</sequence>